<protein>
    <submittedName>
        <fullName evidence="3">Response regulator protein VraR</fullName>
    </submittedName>
</protein>
<dbReference type="Gene3D" id="3.40.50.2300">
    <property type="match status" value="1"/>
</dbReference>
<dbReference type="SUPFAM" id="SSF52172">
    <property type="entry name" value="CheY-like"/>
    <property type="match status" value="1"/>
</dbReference>
<sequence>MFIKLAIVNDYPIVVAGLHTLLAPHAHRFQLVRTAVDEPVDVAVDVVLYDTFGTPYGPGENPRAALGVGKAKLIAFTFDLDPRGIQAALDRGFDGFISKTATSDELVEALERAHAGHQLATPDMTPEPDPPLSGRWPGAEHGLSARESQVLALVCQGLSNLEISQTAYLSINTVKTYIRTAYRKIDATNRSQAVIWGLSHGLDKPPDQHTTL</sequence>
<dbReference type="InterPro" id="IPR000792">
    <property type="entry name" value="Tscrpt_reg_LuxR_C"/>
</dbReference>
<reference evidence="3 4" key="1">
    <citation type="submission" date="2021-05" db="EMBL/GenBank/DDBJ databases">
        <title>Complete genome of Nocardioides aquaticus KCTC 9944T isolated from meromictic and hypersaline Ekho Lake, Antarctica.</title>
        <authorList>
            <person name="Hwang K."/>
            <person name="Kim K.M."/>
            <person name="Choe H."/>
        </authorList>
    </citation>
    <scope>NUCLEOTIDE SEQUENCE [LARGE SCALE GENOMIC DNA]</scope>
    <source>
        <strain evidence="3 4">KCTC 9944</strain>
    </source>
</reference>
<dbReference type="PANTHER" id="PTHR43214:SF43">
    <property type="entry name" value="TWO-COMPONENT RESPONSE REGULATOR"/>
    <property type="match status" value="1"/>
</dbReference>
<name>A0ABX8ELC8_9ACTN</name>
<dbReference type="EMBL" id="CP075371">
    <property type="protein sequence ID" value="QVT81176.1"/>
    <property type="molecule type" value="Genomic_DNA"/>
</dbReference>
<evidence type="ECO:0000256" key="1">
    <source>
        <dbReference type="ARBA" id="ARBA00023125"/>
    </source>
</evidence>
<keyword evidence="4" id="KW-1185">Reference proteome</keyword>
<evidence type="ECO:0000313" key="3">
    <source>
        <dbReference type="EMBL" id="QVT81176.1"/>
    </source>
</evidence>
<dbReference type="PANTHER" id="PTHR43214">
    <property type="entry name" value="TWO-COMPONENT RESPONSE REGULATOR"/>
    <property type="match status" value="1"/>
</dbReference>
<dbReference type="PRINTS" id="PR00038">
    <property type="entry name" value="HTHLUXR"/>
</dbReference>
<dbReference type="InterPro" id="IPR039420">
    <property type="entry name" value="WalR-like"/>
</dbReference>
<organism evidence="3 4">
    <name type="scientific">Nocardioides aquaticus</name>
    <dbReference type="NCBI Taxonomy" id="160826"/>
    <lineage>
        <taxon>Bacteria</taxon>
        <taxon>Bacillati</taxon>
        <taxon>Actinomycetota</taxon>
        <taxon>Actinomycetes</taxon>
        <taxon>Propionibacteriales</taxon>
        <taxon>Nocardioidaceae</taxon>
        <taxon>Nocardioides</taxon>
    </lineage>
</organism>
<dbReference type="SMART" id="SM00421">
    <property type="entry name" value="HTH_LUXR"/>
    <property type="match status" value="1"/>
</dbReference>
<dbReference type="InterPro" id="IPR016032">
    <property type="entry name" value="Sig_transdc_resp-reg_C-effctor"/>
</dbReference>
<dbReference type="InterPro" id="IPR011006">
    <property type="entry name" value="CheY-like_superfamily"/>
</dbReference>
<feature type="domain" description="HTH luxR-type" evidence="2">
    <location>
        <begin position="136"/>
        <end position="201"/>
    </location>
</feature>
<dbReference type="Proteomes" id="UP000679307">
    <property type="component" value="Chromosome"/>
</dbReference>
<dbReference type="SUPFAM" id="SSF46894">
    <property type="entry name" value="C-terminal effector domain of the bipartite response regulators"/>
    <property type="match status" value="1"/>
</dbReference>
<evidence type="ECO:0000259" key="2">
    <source>
        <dbReference type="PROSITE" id="PS50043"/>
    </source>
</evidence>
<dbReference type="Pfam" id="PF00196">
    <property type="entry name" value="GerE"/>
    <property type="match status" value="1"/>
</dbReference>
<gene>
    <name evidence="3" type="primary">vraR_6</name>
    <name evidence="3" type="ORF">ENKNEFLB_03584</name>
</gene>
<dbReference type="CDD" id="cd06170">
    <property type="entry name" value="LuxR_C_like"/>
    <property type="match status" value="1"/>
</dbReference>
<dbReference type="PROSITE" id="PS50043">
    <property type="entry name" value="HTH_LUXR_2"/>
    <property type="match status" value="1"/>
</dbReference>
<proteinExistence type="predicted"/>
<accession>A0ABX8ELC8</accession>
<keyword evidence="1" id="KW-0238">DNA-binding</keyword>
<evidence type="ECO:0000313" key="4">
    <source>
        <dbReference type="Proteomes" id="UP000679307"/>
    </source>
</evidence>
<dbReference type="RefSeq" id="WP_214056587.1">
    <property type="nucleotide sequence ID" value="NZ_BAAAHS010000302.1"/>
</dbReference>